<dbReference type="Pfam" id="PF10776">
    <property type="entry name" value="DUF2600"/>
    <property type="match status" value="1"/>
</dbReference>
<dbReference type="Proteomes" id="UP000182783">
    <property type="component" value="Unassembled WGS sequence"/>
</dbReference>
<dbReference type="InterPro" id="IPR019712">
    <property type="entry name" value="YtpB-like"/>
</dbReference>
<evidence type="ECO:0000313" key="1">
    <source>
        <dbReference type="EMBL" id="SDK97365.1"/>
    </source>
</evidence>
<gene>
    <name evidence="1" type="ORF">SAMN05216191_101284</name>
</gene>
<protein>
    <submittedName>
        <fullName evidence="1">Tetraprenyl-beta-curcumene synthase</fullName>
    </submittedName>
</protein>
<proteinExistence type="predicted"/>
<accession>A0A1G9G9X5</accession>
<dbReference type="EMBL" id="FNGM01000001">
    <property type="protein sequence ID" value="SDK97365.1"/>
    <property type="molecule type" value="Genomic_DNA"/>
</dbReference>
<reference evidence="1 2" key="1">
    <citation type="submission" date="2016-10" db="EMBL/GenBank/DDBJ databases">
        <authorList>
            <person name="de Groot N.N."/>
        </authorList>
    </citation>
    <scope>NUCLEOTIDE SEQUENCE [LARGE SCALE GENOMIC DNA]</scope>
    <source>
        <strain evidence="1 2">CGMCC 1.10239</strain>
    </source>
</reference>
<name>A0A1G9G9X5_9BACL</name>
<sequence>MEALSLNEFEQGRYLSPRGPIGLMSRVYKYVLPEVRECLHFWRQDAEGIPDPELRKQALASIETKEFHCQGGGIYAAGNLSMRHILIPLIVAYQTISDYLDNLCDRSTSLDPADFRLLHQSMLDAINPKAEPVNYYALRSEQNDGGYLHRLVRKCQEMTAQLPGYAAAVEEVRGLAVLYTDLQVYKHIRPELREAALKEWWEVEGKVAPHLQWNEFAAATGSTLGVFMLFLASCDPKLSTSAAASIRAAYFPHLCGLHIMLDYLIDQDEDRAGGDLNFCNYYDTSDTMLNRIASIVEWARRDVRNLPETSMHRMVIEGLLALYLSDPKVSEQREVRSVSRRLMRRSPLTRLFFFVNSRWIRRHMY</sequence>
<organism evidence="1 2">
    <name type="scientific">Paenibacillus jilunlii</name>
    <dbReference type="NCBI Taxonomy" id="682956"/>
    <lineage>
        <taxon>Bacteria</taxon>
        <taxon>Bacillati</taxon>
        <taxon>Bacillota</taxon>
        <taxon>Bacilli</taxon>
        <taxon>Bacillales</taxon>
        <taxon>Paenibacillaceae</taxon>
        <taxon>Paenibacillus</taxon>
    </lineage>
</organism>
<dbReference type="AlphaFoldDB" id="A0A1G9G9X5"/>
<evidence type="ECO:0000313" key="2">
    <source>
        <dbReference type="Proteomes" id="UP000182783"/>
    </source>
</evidence>